<dbReference type="PANTHER" id="PTHR30614:SF47">
    <property type="entry name" value="ABC TRANSPORTER PERMEASE"/>
    <property type="match status" value="1"/>
</dbReference>
<comment type="caution">
    <text evidence="7">The sequence shown here is derived from an EMBL/GenBank/DDBJ whole genome shotgun (WGS) entry which is preliminary data.</text>
</comment>
<evidence type="ECO:0000256" key="4">
    <source>
        <dbReference type="ARBA" id="ARBA00023136"/>
    </source>
</evidence>
<dbReference type="RefSeq" id="WP_272752840.1">
    <property type="nucleotide sequence ID" value="NZ_JAQQLF010000022.1"/>
</dbReference>
<protein>
    <submittedName>
        <fullName evidence="7">Amino acid ABC transporter permease</fullName>
    </submittedName>
</protein>
<dbReference type="Pfam" id="PF00528">
    <property type="entry name" value="BPD_transp_1"/>
    <property type="match status" value="1"/>
</dbReference>
<feature type="transmembrane region" description="Helical" evidence="5">
    <location>
        <begin position="203"/>
        <end position="222"/>
    </location>
</feature>
<feature type="transmembrane region" description="Helical" evidence="5">
    <location>
        <begin position="103"/>
        <end position="124"/>
    </location>
</feature>
<evidence type="ECO:0000256" key="5">
    <source>
        <dbReference type="RuleBase" id="RU363032"/>
    </source>
</evidence>
<comment type="similarity">
    <text evidence="5">Belongs to the binding-protein-dependent transport system permease family.</text>
</comment>
<dbReference type="CDD" id="cd06261">
    <property type="entry name" value="TM_PBP2"/>
    <property type="match status" value="1"/>
</dbReference>
<reference evidence="7 8" key="1">
    <citation type="submission" date="2023-01" db="EMBL/GenBank/DDBJ databases">
        <title>Novel species of the genus Vogesella isolated from rivers.</title>
        <authorList>
            <person name="Lu H."/>
        </authorList>
    </citation>
    <scope>NUCLEOTIDE SEQUENCE [LARGE SCALE GENOMIC DNA]</scope>
    <source>
        <strain evidence="7 8">DC21W</strain>
    </source>
</reference>
<evidence type="ECO:0000256" key="3">
    <source>
        <dbReference type="ARBA" id="ARBA00022989"/>
    </source>
</evidence>
<dbReference type="SUPFAM" id="SSF161098">
    <property type="entry name" value="MetI-like"/>
    <property type="match status" value="1"/>
</dbReference>
<keyword evidence="3 5" id="KW-1133">Transmembrane helix</keyword>
<dbReference type="PANTHER" id="PTHR30614">
    <property type="entry name" value="MEMBRANE COMPONENT OF AMINO ACID ABC TRANSPORTER"/>
    <property type="match status" value="1"/>
</dbReference>
<organism evidence="7 8">
    <name type="scientific">Vogesella aquatica</name>
    <dbReference type="NCBI Taxonomy" id="2984206"/>
    <lineage>
        <taxon>Bacteria</taxon>
        <taxon>Pseudomonadati</taxon>
        <taxon>Pseudomonadota</taxon>
        <taxon>Betaproteobacteria</taxon>
        <taxon>Neisseriales</taxon>
        <taxon>Chromobacteriaceae</taxon>
        <taxon>Vogesella</taxon>
    </lineage>
</organism>
<dbReference type="EMBL" id="JAQQLF010000022">
    <property type="protein sequence ID" value="MDC7718603.1"/>
    <property type="molecule type" value="Genomic_DNA"/>
</dbReference>
<keyword evidence="5" id="KW-0813">Transport</keyword>
<dbReference type="PROSITE" id="PS50928">
    <property type="entry name" value="ABC_TM1"/>
    <property type="match status" value="1"/>
</dbReference>
<keyword evidence="8" id="KW-1185">Reference proteome</keyword>
<feature type="transmembrane region" description="Helical" evidence="5">
    <location>
        <begin position="69"/>
        <end position="91"/>
    </location>
</feature>
<gene>
    <name evidence="7" type="ORF">PQU95_15455</name>
</gene>
<feature type="transmembrane region" description="Helical" evidence="5">
    <location>
        <begin position="28"/>
        <end position="48"/>
    </location>
</feature>
<dbReference type="InterPro" id="IPR035906">
    <property type="entry name" value="MetI-like_sf"/>
</dbReference>
<name>A0ABT5J198_9NEIS</name>
<dbReference type="Gene3D" id="1.10.3720.10">
    <property type="entry name" value="MetI-like"/>
    <property type="match status" value="1"/>
</dbReference>
<evidence type="ECO:0000313" key="8">
    <source>
        <dbReference type="Proteomes" id="UP001219956"/>
    </source>
</evidence>
<comment type="subcellular location">
    <subcellularLocation>
        <location evidence="1 5">Cell membrane</location>
        <topology evidence="1 5">Multi-pass membrane protein</topology>
    </subcellularLocation>
</comment>
<accession>A0ABT5J198</accession>
<keyword evidence="2 5" id="KW-0812">Transmembrane</keyword>
<evidence type="ECO:0000259" key="6">
    <source>
        <dbReference type="PROSITE" id="PS50928"/>
    </source>
</evidence>
<evidence type="ECO:0000256" key="1">
    <source>
        <dbReference type="ARBA" id="ARBA00004651"/>
    </source>
</evidence>
<feature type="domain" description="ABC transmembrane type-1" evidence="6">
    <location>
        <begin position="24"/>
        <end position="227"/>
    </location>
</feature>
<keyword evidence="4 5" id="KW-0472">Membrane</keyword>
<dbReference type="Proteomes" id="UP001219956">
    <property type="component" value="Unassembled WGS sequence"/>
</dbReference>
<evidence type="ECO:0000256" key="2">
    <source>
        <dbReference type="ARBA" id="ARBA00022692"/>
    </source>
</evidence>
<sequence length="240" mass="26344">MSPPAWLGYDWLAPRFIGWMLEGVVQTAWLSLLVCVAASVLGIVLAALQPSRLRWPVNGWLAAHRYTPLLVQLLLWYFGVASLLPEGAMLWLNAPHAFGPLTWPSFEFLAAFIALTLYSSAFIAGEVEAGLRGVPAGQYAAAHALGMRPWQVLRHIVLPQALRLVYRPLLGQYLAVIKNTSLTMAIGVAELSYRSRQVETETLLTFQAFAVATLLYLLLVLGTQLAGVRLQTAQRGYGDA</sequence>
<dbReference type="InterPro" id="IPR043429">
    <property type="entry name" value="ArtM/GltK/GlnP/TcyL/YhdX-like"/>
</dbReference>
<evidence type="ECO:0000313" key="7">
    <source>
        <dbReference type="EMBL" id="MDC7718603.1"/>
    </source>
</evidence>
<dbReference type="InterPro" id="IPR000515">
    <property type="entry name" value="MetI-like"/>
</dbReference>
<proteinExistence type="inferred from homology"/>